<dbReference type="CDD" id="cd16479">
    <property type="entry name" value="RING-H2_synoviolin"/>
    <property type="match status" value="1"/>
</dbReference>
<evidence type="ECO:0000256" key="15">
    <source>
        <dbReference type="PROSITE-ProRule" id="PRU00175"/>
    </source>
</evidence>
<keyword evidence="10" id="KW-0833">Ubl conjugation pathway</keyword>
<keyword evidence="20" id="KW-1185">Reference proteome</keyword>
<evidence type="ECO:0000256" key="2">
    <source>
        <dbReference type="ARBA" id="ARBA00004477"/>
    </source>
</evidence>
<gene>
    <name evidence="19" type="ORF">H4R34_003025</name>
</gene>
<evidence type="ECO:0000256" key="12">
    <source>
        <dbReference type="ARBA" id="ARBA00022833"/>
    </source>
</evidence>
<keyword evidence="12" id="KW-0862">Zinc</keyword>
<feature type="region of interest" description="Disordered" evidence="16">
    <location>
        <begin position="307"/>
        <end position="332"/>
    </location>
</feature>
<evidence type="ECO:0000256" key="13">
    <source>
        <dbReference type="ARBA" id="ARBA00022989"/>
    </source>
</evidence>
<feature type="region of interest" description="Disordered" evidence="16">
    <location>
        <begin position="597"/>
        <end position="652"/>
    </location>
</feature>
<evidence type="ECO:0000256" key="7">
    <source>
        <dbReference type="ARBA" id="ARBA00022692"/>
    </source>
</evidence>
<feature type="compositionally biased region" description="Polar residues" evidence="16">
    <location>
        <begin position="617"/>
        <end position="628"/>
    </location>
</feature>
<evidence type="ECO:0000313" key="19">
    <source>
        <dbReference type="EMBL" id="KAJ1978928.1"/>
    </source>
</evidence>
<evidence type="ECO:0000256" key="11">
    <source>
        <dbReference type="ARBA" id="ARBA00022824"/>
    </source>
</evidence>
<dbReference type="GO" id="GO:0036503">
    <property type="term" value="P:ERAD pathway"/>
    <property type="evidence" value="ECO:0007669"/>
    <property type="project" value="TreeGrafter"/>
</dbReference>
<dbReference type="PROSITE" id="PS50089">
    <property type="entry name" value="ZF_RING_2"/>
    <property type="match status" value="1"/>
</dbReference>
<dbReference type="InterPro" id="IPR001841">
    <property type="entry name" value="Znf_RING"/>
</dbReference>
<keyword evidence="14 17" id="KW-0472">Membrane</keyword>
<keyword evidence="9 15" id="KW-0863">Zinc-finger</keyword>
<dbReference type="InterPro" id="IPR050731">
    <property type="entry name" value="HRD1_E3_ubiq-ligases"/>
</dbReference>
<name>A0A9W8EDI9_9FUNG</name>
<evidence type="ECO:0000256" key="8">
    <source>
        <dbReference type="ARBA" id="ARBA00022723"/>
    </source>
</evidence>
<dbReference type="Pfam" id="PF13639">
    <property type="entry name" value="zf-RING_2"/>
    <property type="match status" value="1"/>
</dbReference>
<keyword evidence="8" id="KW-0479">Metal-binding</keyword>
<feature type="domain" description="RING-type" evidence="18">
    <location>
        <begin position="294"/>
        <end position="361"/>
    </location>
</feature>
<dbReference type="Gene3D" id="3.30.40.10">
    <property type="entry name" value="Zinc/RING finger domain, C3HC4 (zinc finger)"/>
    <property type="match status" value="1"/>
</dbReference>
<dbReference type="GO" id="GO:0061630">
    <property type="term" value="F:ubiquitin protein ligase activity"/>
    <property type="evidence" value="ECO:0007669"/>
    <property type="project" value="UniProtKB-EC"/>
</dbReference>
<feature type="transmembrane region" description="Helical" evidence="17">
    <location>
        <begin position="140"/>
        <end position="160"/>
    </location>
</feature>
<comment type="subcellular location">
    <subcellularLocation>
        <location evidence="2">Endoplasmic reticulum membrane</location>
        <topology evidence="2">Multi-pass membrane protein</topology>
    </subcellularLocation>
</comment>
<dbReference type="InterPro" id="IPR057992">
    <property type="entry name" value="TPR_SYVN1_N"/>
</dbReference>
<dbReference type="EMBL" id="JANBQB010000248">
    <property type="protein sequence ID" value="KAJ1978928.1"/>
    <property type="molecule type" value="Genomic_DNA"/>
</dbReference>
<comment type="similarity">
    <text evidence="4">Belongs to the HRD1 family.</text>
</comment>
<evidence type="ECO:0000256" key="9">
    <source>
        <dbReference type="ARBA" id="ARBA00022771"/>
    </source>
</evidence>
<feature type="compositionally biased region" description="Low complexity" evidence="16">
    <location>
        <begin position="605"/>
        <end position="616"/>
    </location>
</feature>
<dbReference type="GO" id="GO:0005789">
    <property type="term" value="C:endoplasmic reticulum membrane"/>
    <property type="evidence" value="ECO:0007669"/>
    <property type="project" value="UniProtKB-SubCell"/>
</dbReference>
<accession>A0A9W8EDI9</accession>
<keyword evidence="13 17" id="KW-1133">Transmembrane helix</keyword>
<comment type="pathway">
    <text evidence="3">Protein modification; protein ubiquitination.</text>
</comment>
<keyword evidence="6" id="KW-0808">Transferase</keyword>
<dbReference type="GO" id="GO:0008270">
    <property type="term" value="F:zinc ion binding"/>
    <property type="evidence" value="ECO:0007669"/>
    <property type="project" value="UniProtKB-KW"/>
</dbReference>
<dbReference type="InterPro" id="IPR058051">
    <property type="entry name" value="Znf_RING_synoviolin"/>
</dbReference>
<evidence type="ECO:0000256" key="3">
    <source>
        <dbReference type="ARBA" id="ARBA00004906"/>
    </source>
</evidence>
<evidence type="ECO:0000259" key="18">
    <source>
        <dbReference type="PROSITE" id="PS50089"/>
    </source>
</evidence>
<comment type="catalytic activity">
    <reaction evidence="1">
        <text>S-ubiquitinyl-[E2 ubiquitin-conjugating enzyme]-L-cysteine + [acceptor protein]-L-lysine = [E2 ubiquitin-conjugating enzyme]-L-cysteine + N(6)-ubiquitinyl-[acceptor protein]-L-lysine.</text>
        <dbReference type="EC" id="2.3.2.27"/>
    </reaction>
</comment>
<dbReference type="EC" id="2.3.2.27" evidence="5"/>
<dbReference type="PANTHER" id="PTHR22763:SF184">
    <property type="entry name" value="E3 UBIQUITIN-PROTEIN LIGASE SYNOVIOLIN"/>
    <property type="match status" value="1"/>
</dbReference>
<evidence type="ECO:0000313" key="20">
    <source>
        <dbReference type="Proteomes" id="UP001151582"/>
    </source>
</evidence>
<proteinExistence type="inferred from homology"/>
<evidence type="ECO:0000256" key="10">
    <source>
        <dbReference type="ARBA" id="ARBA00022786"/>
    </source>
</evidence>
<evidence type="ECO:0000256" key="6">
    <source>
        <dbReference type="ARBA" id="ARBA00022679"/>
    </source>
</evidence>
<reference evidence="19" key="1">
    <citation type="submission" date="2022-07" db="EMBL/GenBank/DDBJ databases">
        <title>Phylogenomic reconstructions and comparative analyses of Kickxellomycotina fungi.</title>
        <authorList>
            <person name="Reynolds N.K."/>
            <person name="Stajich J.E."/>
            <person name="Barry K."/>
            <person name="Grigoriev I.V."/>
            <person name="Crous P."/>
            <person name="Smith M.E."/>
        </authorList>
    </citation>
    <scope>NUCLEOTIDE SEQUENCE</scope>
    <source>
        <strain evidence="19">RSA 567</strain>
    </source>
</reference>
<feature type="transmembrane region" description="Helical" evidence="17">
    <location>
        <begin position="100"/>
        <end position="119"/>
    </location>
</feature>
<evidence type="ECO:0000256" key="16">
    <source>
        <dbReference type="SAM" id="MobiDB-lite"/>
    </source>
</evidence>
<dbReference type="AlphaFoldDB" id="A0A9W8EDI9"/>
<dbReference type="Proteomes" id="UP001151582">
    <property type="component" value="Unassembled WGS sequence"/>
</dbReference>
<dbReference type="GO" id="GO:0043161">
    <property type="term" value="P:proteasome-mediated ubiquitin-dependent protein catabolic process"/>
    <property type="evidence" value="ECO:0007669"/>
    <property type="project" value="TreeGrafter"/>
</dbReference>
<feature type="transmembrane region" description="Helical" evidence="17">
    <location>
        <begin position="35"/>
        <end position="56"/>
    </location>
</feature>
<sequence>MRLAVYGAVTTALTAMVLSSTLSQHRYFYPACIRLTQSNANLLILANMAFFLTLLLGKGLQRAFFGNLRAIEVEHLYEKGWFAVTETCLALTIFKDEFNAQMFALLLTLMFFKVFHWLVEDRVDFMEQSPAITWVYHLRMVALISLLITVDVVFLTYAAYSTFTGLGQGLSILVVFGFEFAILLVMLLATVAKYTIYTLDRQRADSWDSKSMCIFFVDLAADFLQLILYLGFFALIAHFYGLPFHIIFNVYATLRSFAQKCRDLVRYRQATRNMNERYPTVSAEELTQLPDSTCIICREEMMTYYENDHDGDDGPADSTAGERIGPKPQGEIPKRLPCGHIFHFNCLRSWLERQQTCPTCRQSVLSEPTAQPAAANANLNAPNPRPSPQAPDSEHPASNRATPSTAPAPDPELPGSLESLAHDLNRSQRLGNDVQPPLHQPLHDLPAGYHPSPLATDRDDRTAPGTFSRSPPHPELAAHALPLSDSTLAPPFSDIQSSFFKPLLTTASNRTAPHLTPLVPVVPGLSEADWESNNNSAPLTEAQLRTLTLKSREAVRERLRILNSIHNVVWTSIGQLNQIVAADDQLLAALNNPELATSPSDVPASELSSLQPSESLTVAQSKPSTSAGAFQPAVTAEASSSKDIKGKGPSMA</sequence>
<organism evidence="19 20">
    <name type="scientific">Dimargaris verticillata</name>
    <dbReference type="NCBI Taxonomy" id="2761393"/>
    <lineage>
        <taxon>Eukaryota</taxon>
        <taxon>Fungi</taxon>
        <taxon>Fungi incertae sedis</taxon>
        <taxon>Zoopagomycota</taxon>
        <taxon>Kickxellomycotina</taxon>
        <taxon>Dimargaritomycetes</taxon>
        <taxon>Dimargaritales</taxon>
        <taxon>Dimargaritaceae</taxon>
        <taxon>Dimargaris</taxon>
    </lineage>
</organism>
<protein>
    <recommendedName>
        <fullName evidence="5">RING-type E3 ubiquitin transferase</fullName>
        <ecNumber evidence="5">2.3.2.27</ecNumber>
    </recommendedName>
</protein>
<dbReference type="PANTHER" id="PTHR22763">
    <property type="entry name" value="RING ZINC FINGER PROTEIN"/>
    <property type="match status" value="1"/>
</dbReference>
<dbReference type="SUPFAM" id="SSF57850">
    <property type="entry name" value="RING/U-box"/>
    <property type="match status" value="1"/>
</dbReference>
<feature type="compositionally biased region" description="Low complexity" evidence="16">
    <location>
        <begin position="371"/>
        <end position="382"/>
    </location>
</feature>
<dbReference type="Pfam" id="PF25563">
    <property type="entry name" value="TPR_SYVN1_N"/>
    <property type="match status" value="1"/>
</dbReference>
<evidence type="ECO:0000256" key="4">
    <source>
        <dbReference type="ARBA" id="ARBA00010089"/>
    </source>
</evidence>
<dbReference type="SMART" id="SM00184">
    <property type="entry name" value="RING"/>
    <property type="match status" value="1"/>
</dbReference>
<evidence type="ECO:0000256" key="14">
    <source>
        <dbReference type="ARBA" id="ARBA00023136"/>
    </source>
</evidence>
<evidence type="ECO:0000256" key="17">
    <source>
        <dbReference type="SAM" id="Phobius"/>
    </source>
</evidence>
<comment type="caution">
    <text evidence="19">The sequence shown here is derived from an EMBL/GenBank/DDBJ whole genome shotgun (WGS) entry which is preliminary data.</text>
</comment>
<dbReference type="OrthoDB" id="7759664at2759"/>
<feature type="region of interest" description="Disordered" evidence="16">
    <location>
        <begin position="371"/>
        <end position="477"/>
    </location>
</feature>
<feature type="transmembrane region" description="Helical" evidence="17">
    <location>
        <begin position="172"/>
        <end position="192"/>
    </location>
</feature>
<dbReference type="InterPro" id="IPR013083">
    <property type="entry name" value="Znf_RING/FYVE/PHD"/>
</dbReference>
<keyword evidence="11" id="KW-0256">Endoplasmic reticulum</keyword>
<evidence type="ECO:0000256" key="1">
    <source>
        <dbReference type="ARBA" id="ARBA00000900"/>
    </source>
</evidence>
<evidence type="ECO:0000256" key="5">
    <source>
        <dbReference type="ARBA" id="ARBA00012483"/>
    </source>
</evidence>
<keyword evidence="7 17" id="KW-0812">Transmembrane</keyword>